<dbReference type="GeneID" id="81590256"/>
<proteinExistence type="predicted"/>
<feature type="region of interest" description="Disordered" evidence="1">
    <location>
        <begin position="1"/>
        <end position="21"/>
    </location>
</feature>
<reference evidence="2" key="2">
    <citation type="submission" date="2023-01" db="EMBL/GenBank/DDBJ databases">
        <authorList>
            <person name="Petersen C."/>
        </authorList>
    </citation>
    <scope>NUCLEOTIDE SEQUENCE</scope>
    <source>
        <strain evidence="2">IBT 12815</strain>
    </source>
</reference>
<evidence type="ECO:0000313" key="3">
    <source>
        <dbReference type="Proteomes" id="UP001213799"/>
    </source>
</evidence>
<dbReference type="Proteomes" id="UP001213799">
    <property type="component" value="Unassembled WGS sequence"/>
</dbReference>
<feature type="region of interest" description="Disordered" evidence="1">
    <location>
        <begin position="52"/>
        <end position="76"/>
    </location>
</feature>
<dbReference type="AlphaFoldDB" id="A0AAD6E2N6"/>
<protein>
    <submittedName>
        <fullName evidence="2">Uncharacterized protein</fullName>
    </submittedName>
</protein>
<keyword evidence="3" id="KW-1185">Reference proteome</keyword>
<comment type="caution">
    <text evidence="2">The sequence shown here is derived from an EMBL/GenBank/DDBJ whole genome shotgun (WGS) entry which is preliminary data.</text>
</comment>
<reference evidence="2" key="1">
    <citation type="journal article" date="2023" name="IMA Fungus">
        <title>Comparative genomic study of the Penicillium genus elucidates a diverse pangenome and 15 lateral gene transfer events.</title>
        <authorList>
            <person name="Petersen C."/>
            <person name="Sorensen T."/>
            <person name="Nielsen M.R."/>
            <person name="Sondergaard T.E."/>
            <person name="Sorensen J.L."/>
            <person name="Fitzpatrick D.A."/>
            <person name="Frisvad J.C."/>
            <person name="Nielsen K.L."/>
        </authorList>
    </citation>
    <scope>NUCLEOTIDE SEQUENCE</scope>
    <source>
        <strain evidence="2">IBT 12815</strain>
    </source>
</reference>
<organism evidence="2 3">
    <name type="scientific">Penicillium hordei</name>
    <dbReference type="NCBI Taxonomy" id="40994"/>
    <lineage>
        <taxon>Eukaryota</taxon>
        <taxon>Fungi</taxon>
        <taxon>Dikarya</taxon>
        <taxon>Ascomycota</taxon>
        <taxon>Pezizomycotina</taxon>
        <taxon>Eurotiomycetes</taxon>
        <taxon>Eurotiomycetidae</taxon>
        <taxon>Eurotiales</taxon>
        <taxon>Aspergillaceae</taxon>
        <taxon>Penicillium</taxon>
    </lineage>
</organism>
<evidence type="ECO:0000256" key="1">
    <source>
        <dbReference type="SAM" id="MobiDB-lite"/>
    </source>
</evidence>
<evidence type="ECO:0000313" key="2">
    <source>
        <dbReference type="EMBL" id="KAJ5598876.1"/>
    </source>
</evidence>
<accession>A0AAD6E2N6</accession>
<sequence>MFQSQARSPGQSIPRRITDKPYDKLEGFQSQFQRDPSTTTSAVQIRKRAAIDQAEERTAQRAQIRQTANQEFQRQD</sequence>
<feature type="compositionally biased region" description="Polar residues" evidence="1">
    <location>
        <begin position="60"/>
        <end position="76"/>
    </location>
</feature>
<dbReference type="EMBL" id="JAQJAE010000004">
    <property type="protein sequence ID" value="KAJ5598876.1"/>
    <property type="molecule type" value="Genomic_DNA"/>
</dbReference>
<feature type="compositionally biased region" description="Polar residues" evidence="1">
    <location>
        <begin position="1"/>
        <end position="11"/>
    </location>
</feature>
<name>A0AAD6E2N6_9EURO</name>
<gene>
    <name evidence="2" type="ORF">N7537_008960</name>
</gene>
<dbReference type="RefSeq" id="XP_056752090.1">
    <property type="nucleotide sequence ID" value="XM_056900014.1"/>
</dbReference>